<dbReference type="GO" id="GO:0046983">
    <property type="term" value="F:protein dimerization activity"/>
    <property type="evidence" value="ECO:0007669"/>
    <property type="project" value="InterPro"/>
</dbReference>
<reference evidence="7" key="1">
    <citation type="journal article" date="2017" name="Gigascience">
        <title>The genome draft of coconut (Cocos nucifera).</title>
        <authorList>
            <person name="Xiao Y."/>
            <person name="Xu P."/>
            <person name="Fan H."/>
            <person name="Baudouin L."/>
            <person name="Xia W."/>
            <person name="Bocs S."/>
            <person name="Xu J."/>
            <person name="Li Q."/>
            <person name="Guo A."/>
            <person name="Zhou L."/>
            <person name="Li J."/>
            <person name="Wu Y."/>
            <person name="Ma Z."/>
            <person name="Armero A."/>
            <person name="Issali A.E."/>
            <person name="Liu N."/>
            <person name="Peng M."/>
            <person name="Yang Y."/>
        </authorList>
    </citation>
    <scope>NUCLEOTIDE SEQUENCE</scope>
    <source>
        <tissue evidence="7">Spear leaf of Hainan Tall coconut</tissue>
    </source>
</reference>
<dbReference type="GO" id="GO:0000978">
    <property type="term" value="F:RNA polymerase II cis-regulatory region sequence-specific DNA binding"/>
    <property type="evidence" value="ECO:0007669"/>
    <property type="project" value="TreeGrafter"/>
</dbReference>
<dbReference type="Proteomes" id="UP000797356">
    <property type="component" value="Chromosome 5"/>
</dbReference>
<evidence type="ECO:0000256" key="1">
    <source>
        <dbReference type="ARBA" id="ARBA00004123"/>
    </source>
</evidence>
<gene>
    <name evidence="7" type="ORF">COCNU_05G000890</name>
</gene>
<dbReference type="InterPro" id="IPR033896">
    <property type="entry name" value="MEF2-like_N"/>
</dbReference>
<dbReference type="OrthoDB" id="2284405at2759"/>
<accession>A0A8K0N136</accession>
<keyword evidence="3" id="KW-0238">DNA-binding</keyword>
<evidence type="ECO:0000256" key="2">
    <source>
        <dbReference type="ARBA" id="ARBA00023015"/>
    </source>
</evidence>
<keyword evidence="4" id="KW-0804">Transcription</keyword>
<keyword evidence="8" id="KW-1185">Reference proteome</keyword>
<evidence type="ECO:0000313" key="7">
    <source>
        <dbReference type="EMBL" id="KAG1341860.1"/>
    </source>
</evidence>
<dbReference type="GO" id="GO:0000981">
    <property type="term" value="F:DNA-binding transcription factor activity, RNA polymerase II-specific"/>
    <property type="evidence" value="ECO:0007669"/>
    <property type="project" value="TreeGrafter"/>
</dbReference>
<evidence type="ECO:0000256" key="5">
    <source>
        <dbReference type="ARBA" id="ARBA00023242"/>
    </source>
</evidence>
<dbReference type="PANTHER" id="PTHR11945">
    <property type="entry name" value="MADS BOX PROTEIN"/>
    <property type="match status" value="1"/>
</dbReference>
<keyword evidence="5" id="KW-0539">Nucleus</keyword>
<evidence type="ECO:0000256" key="4">
    <source>
        <dbReference type="ARBA" id="ARBA00023163"/>
    </source>
</evidence>
<reference evidence="7" key="2">
    <citation type="submission" date="2019-07" db="EMBL/GenBank/DDBJ databases">
        <authorList>
            <person name="Yang Y."/>
            <person name="Bocs S."/>
            <person name="Baudouin L."/>
        </authorList>
    </citation>
    <scope>NUCLEOTIDE SEQUENCE</scope>
    <source>
        <tissue evidence="7">Spear leaf of Hainan Tall coconut</tissue>
    </source>
</reference>
<protein>
    <submittedName>
        <fullName evidence="7">Agamous-like MADS-box protein AGL29</fullName>
    </submittedName>
</protein>
<evidence type="ECO:0000259" key="6">
    <source>
        <dbReference type="PROSITE" id="PS50066"/>
    </source>
</evidence>
<dbReference type="InterPro" id="IPR002100">
    <property type="entry name" value="TF_MADSbox"/>
</dbReference>
<sequence length="253" mass="27171">MARRTSHGRRKIEIKKIEDEQTRQVTFSKRRSGLFKKASELSTLCGAQVGILVYSPGGRPYSFGQPGFMEVSDRFLPRGPAPTGPDPHLMPPPANLPAVSQMSKYYLDVASRLEAARAKGAALKERLATVPEEEARAYDSEHEGLTMEELGDLVAQLEALRLRVYSRVSTILNQQASSSRAALPVAPLNAINPYATNEPQAYPGGGYVMGNNGHAAGGFPGNVSGHGPGGFMGNDGHAPVLNLYPFLNIDIGI</sequence>
<feature type="domain" description="MADS-box" evidence="6">
    <location>
        <begin position="7"/>
        <end position="67"/>
    </location>
</feature>
<proteinExistence type="predicted"/>
<name>A0A8K0N136_COCNU</name>
<dbReference type="Pfam" id="PF00319">
    <property type="entry name" value="SRF-TF"/>
    <property type="match status" value="1"/>
</dbReference>
<comment type="subcellular location">
    <subcellularLocation>
        <location evidence="1">Nucleus</location>
    </subcellularLocation>
</comment>
<dbReference type="SUPFAM" id="SSF55455">
    <property type="entry name" value="SRF-like"/>
    <property type="match status" value="1"/>
</dbReference>
<dbReference type="Gene3D" id="3.40.1810.10">
    <property type="entry name" value="Transcription factor, MADS-box"/>
    <property type="match status" value="1"/>
</dbReference>
<dbReference type="EMBL" id="CM017876">
    <property type="protein sequence ID" value="KAG1341860.1"/>
    <property type="molecule type" value="Genomic_DNA"/>
</dbReference>
<dbReference type="PRINTS" id="PR00404">
    <property type="entry name" value="MADSDOMAIN"/>
</dbReference>
<dbReference type="SMART" id="SM00432">
    <property type="entry name" value="MADS"/>
    <property type="match status" value="1"/>
</dbReference>
<keyword evidence="2" id="KW-0805">Transcription regulation</keyword>
<dbReference type="AlphaFoldDB" id="A0A8K0N136"/>
<dbReference type="GO" id="GO:0005634">
    <property type="term" value="C:nucleus"/>
    <property type="evidence" value="ECO:0007669"/>
    <property type="project" value="UniProtKB-SubCell"/>
</dbReference>
<comment type="caution">
    <text evidence="7">The sequence shown here is derived from an EMBL/GenBank/DDBJ whole genome shotgun (WGS) entry which is preliminary data.</text>
</comment>
<dbReference type="CDD" id="cd00265">
    <property type="entry name" value="MADS_MEF2_like"/>
    <property type="match status" value="1"/>
</dbReference>
<dbReference type="PROSITE" id="PS50066">
    <property type="entry name" value="MADS_BOX_2"/>
    <property type="match status" value="1"/>
</dbReference>
<dbReference type="GO" id="GO:0045944">
    <property type="term" value="P:positive regulation of transcription by RNA polymerase II"/>
    <property type="evidence" value="ECO:0007669"/>
    <property type="project" value="InterPro"/>
</dbReference>
<organism evidence="7 8">
    <name type="scientific">Cocos nucifera</name>
    <name type="common">Coconut palm</name>
    <dbReference type="NCBI Taxonomy" id="13894"/>
    <lineage>
        <taxon>Eukaryota</taxon>
        <taxon>Viridiplantae</taxon>
        <taxon>Streptophyta</taxon>
        <taxon>Embryophyta</taxon>
        <taxon>Tracheophyta</taxon>
        <taxon>Spermatophyta</taxon>
        <taxon>Magnoliopsida</taxon>
        <taxon>Liliopsida</taxon>
        <taxon>Arecaceae</taxon>
        <taxon>Arecoideae</taxon>
        <taxon>Cocoseae</taxon>
        <taxon>Attaleinae</taxon>
        <taxon>Cocos</taxon>
    </lineage>
</organism>
<evidence type="ECO:0000313" key="8">
    <source>
        <dbReference type="Proteomes" id="UP000797356"/>
    </source>
</evidence>
<dbReference type="InterPro" id="IPR036879">
    <property type="entry name" value="TF_MADSbox_sf"/>
</dbReference>
<dbReference type="PANTHER" id="PTHR11945:SF534">
    <property type="entry name" value="MYOCYTE-SPECIFIC ENHANCER FACTOR 2"/>
    <property type="match status" value="1"/>
</dbReference>
<dbReference type="FunFam" id="3.40.1810.10:FF:000006">
    <property type="entry name" value="Agamous-like MADS-box protein AGL62"/>
    <property type="match status" value="1"/>
</dbReference>
<evidence type="ECO:0000256" key="3">
    <source>
        <dbReference type="ARBA" id="ARBA00023125"/>
    </source>
</evidence>